<dbReference type="EMBL" id="CM001217">
    <property type="protein sequence ID" value="KEH43658.1"/>
    <property type="molecule type" value="Genomic_DNA"/>
</dbReference>
<proteinExistence type="predicted"/>
<reference evidence="3" key="3">
    <citation type="submission" date="2015-04" db="UniProtKB">
        <authorList>
            <consortium name="EnsemblPlants"/>
        </authorList>
    </citation>
    <scope>IDENTIFICATION</scope>
    <source>
        <strain evidence="3">cv. Jemalong A17</strain>
    </source>
</reference>
<organism evidence="2 4">
    <name type="scientific">Medicago truncatula</name>
    <name type="common">Barrel medic</name>
    <name type="synonym">Medicago tribuloides</name>
    <dbReference type="NCBI Taxonomy" id="3880"/>
    <lineage>
        <taxon>Eukaryota</taxon>
        <taxon>Viridiplantae</taxon>
        <taxon>Streptophyta</taxon>
        <taxon>Embryophyta</taxon>
        <taxon>Tracheophyta</taxon>
        <taxon>Spermatophyta</taxon>
        <taxon>Magnoliopsida</taxon>
        <taxon>eudicotyledons</taxon>
        <taxon>Gunneridae</taxon>
        <taxon>Pentapetalae</taxon>
        <taxon>rosids</taxon>
        <taxon>fabids</taxon>
        <taxon>Fabales</taxon>
        <taxon>Fabaceae</taxon>
        <taxon>Papilionoideae</taxon>
        <taxon>50 kb inversion clade</taxon>
        <taxon>NPAAA clade</taxon>
        <taxon>Hologalegina</taxon>
        <taxon>IRL clade</taxon>
        <taxon>Trifolieae</taxon>
        <taxon>Medicago</taxon>
    </lineage>
</organism>
<accession>A0A072VQE7</accession>
<dbReference type="AlphaFoldDB" id="A0A072VQE7"/>
<feature type="region of interest" description="Disordered" evidence="1">
    <location>
        <begin position="24"/>
        <end position="43"/>
    </location>
</feature>
<evidence type="ECO:0000313" key="2">
    <source>
        <dbReference type="EMBL" id="KEH43658.1"/>
    </source>
</evidence>
<evidence type="ECO:0000313" key="4">
    <source>
        <dbReference type="Proteomes" id="UP000002051"/>
    </source>
</evidence>
<dbReference type="HOGENOM" id="CLU_3090207_0_0_1"/>
<dbReference type="EnsemblPlants" id="KEH43658">
    <property type="protein sequence ID" value="KEH43658"/>
    <property type="gene ID" value="MTR_1g098925"/>
</dbReference>
<evidence type="ECO:0000256" key="1">
    <source>
        <dbReference type="SAM" id="MobiDB-lite"/>
    </source>
</evidence>
<sequence length="52" mass="6030">MEDKATYLVEKFQELVAEKPEKRSFLGRKPGRNPECQGVRTPDTPLLHIYNV</sequence>
<keyword evidence="4" id="KW-1185">Reference proteome</keyword>
<dbReference type="Proteomes" id="UP000002051">
    <property type="component" value="Unassembled WGS sequence"/>
</dbReference>
<gene>
    <name evidence="2" type="ordered locus">MTR_1g098925</name>
</gene>
<reference evidence="2 4" key="1">
    <citation type="journal article" date="2011" name="Nature">
        <title>The Medicago genome provides insight into the evolution of rhizobial symbioses.</title>
        <authorList>
            <person name="Young N.D."/>
            <person name="Debelle F."/>
            <person name="Oldroyd G.E."/>
            <person name="Geurts R."/>
            <person name="Cannon S.B."/>
            <person name="Udvardi M.K."/>
            <person name="Benedito V.A."/>
            <person name="Mayer K.F."/>
            <person name="Gouzy J."/>
            <person name="Schoof H."/>
            <person name="Van de Peer Y."/>
            <person name="Proost S."/>
            <person name="Cook D.R."/>
            <person name="Meyers B.C."/>
            <person name="Spannagl M."/>
            <person name="Cheung F."/>
            <person name="De Mita S."/>
            <person name="Krishnakumar V."/>
            <person name="Gundlach H."/>
            <person name="Zhou S."/>
            <person name="Mudge J."/>
            <person name="Bharti A.K."/>
            <person name="Murray J.D."/>
            <person name="Naoumkina M.A."/>
            <person name="Rosen B."/>
            <person name="Silverstein K.A."/>
            <person name="Tang H."/>
            <person name="Rombauts S."/>
            <person name="Zhao P.X."/>
            <person name="Zhou P."/>
            <person name="Barbe V."/>
            <person name="Bardou P."/>
            <person name="Bechner M."/>
            <person name="Bellec A."/>
            <person name="Berger A."/>
            <person name="Berges H."/>
            <person name="Bidwell S."/>
            <person name="Bisseling T."/>
            <person name="Choisne N."/>
            <person name="Couloux A."/>
            <person name="Denny R."/>
            <person name="Deshpande S."/>
            <person name="Dai X."/>
            <person name="Doyle J.J."/>
            <person name="Dudez A.M."/>
            <person name="Farmer A.D."/>
            <person name="Fouteau S."/>
            <person name="Franken C."/>
            <person name="Gibelin C."/>
            <person name="Gish J."/>
            <person name="Goldstein S."/>
            <person name="Gonzalez A.J."/>
            <person name="Green P.J."/>
            <person name="Hallab A."/>
            <person name="Hartog M."/>
            <person name="Hua A."/>
            <person name="Humphray S.J."/>
            <person name="Jeong D.H."/>
            <person name="Jing Y."/>
            <person name="Jocker A."/>
            <person name="Kenton S.M."/>
            <person name="Kim D.J."/>
            <person name="Klee K."/>
            <person name="Lai H."/>
            <person name="Lang C."/>
            <person name="Lin S."/>
            <person name="Macmil S.L."/>
            <person name="Magdelenat G."/>
            <person name="Matthews L."/>
            <person name="McCorrison J."/>
            <person name="Monaghan E.L."/>
            <person name="Mun J.H."/>
            <person name="Najar F.Z."/>
            <person name="Nicholson C."/>
            <person name="Noirot C."/>
            <person name="O'Bleness M."/>
            <person name="Paule C.R."/>
            <person name="Poulain J."/>
            <person name="Prion F."/>
            <person name="Qin B."/>
            <person name="Qu C."/>
            <person name="Retzel E.F."/>
            <person name="Riddle C."/>
            <person name="Sallet E."/>
            <person name="Samain S."/>
            <person name="Samson N."/>
            <person name="Sanders I."/>
            <person name="Saurat O."/>
            <person name="Scarpelli C."/>
            <person name="Schiex T."/>
            <person name="Segurens B."/>
            <person name="Severin A.J."/>
            <person name="Sherrier D.J."/>
            <person name="Shi R."/>
            <person name="Sims S."/>
            <person name="Singer S.R."/>
            <person name="Sinharoy S."/>
            <person name="Sterck L."/>
            <person name="Viollet A."/>
            <person name="Wang B.B."/>
            <person name="Wang K."/>
            <person name="Wang M."/>
            <person name="Wang X."/>
            <person name="Warfsmann J."/>
            <person name="Weissenbach J."/>
            <person name="White D.D."/>
            <person name="White J.D."/>
            <person name="Wiley G.B."/>
            <person name="Wincker P."/>
            <person name="Xing Y."/>
            <person name="Yang L."/>
            <person name="Yao Z."/>
            <person name="Ying F."/>
            <person name="Zhai J."/>
            <person name="Zhou L."/>
            <person name="Zuber A."/>
            <person name="Denarie J."/>
            <person name="Dixon R.A."/>
            <person name="May G.D."/>
            <person name="Schwartz D.C."/>
            <person name="Rogers J."/>
            <person name="Quetier F."/>
            <person name="Town C.D."/>
            <person name="Roe B.A."/>
        </authorList>
    </citation>
    <scope>NUCLEOTIDE SEQUENCE [LARGE SCALE GENOMIC DNA]</scope>
    <source>
        <strain evidence="2">A17</strain>
        <strain evidence="3 4">cv. Jemalong A17</strain>
    </source>
</reference>
<evidence type="ECO:0000313" key="3">
    <source>
        <dbReference type="EnsemblPlants" id="KEH43658"/>
    </source>
</evidence>
<reference evidence="2 4" key="2">
    <citation type="journal article" date="2014" name="BMC Genomics">
        <title>An improved genome release (version Mt4.0) for the model legume Medicago truncatula.</title>
        <authorList>
            <person name="Tang H."/>
            <person name="Krishnakumar V."/>
            <person name="Bidwell S."/>
            <person name="Rosen B."/>
            <person name="Chan A."/>
            <person name="Zhou S."/>
            <person name="Gentzbittel L."/>
            <person name="Childs K.L."/>
            <person name="Yandell M."/>
            <person name="Gundlach H."/>
            <person name="Mayer K.F."/>
            <person name="Schwartz D.C."/>
            <person name="Town C.D."/>
        </authorList>
    </citation>
    <scope>GENOME REANNOTATION</scope>
    <source>
        <strain evidence="2">A17</strain>
        <strain evidence="3 4">cv. Jemalong A17</strain>
    </source>
</reference>
<protein>
    <submittedName>
        <fullName evidence="2 3">Uncharacterized protein</fullName>
    </submittedName>
</protein>
<name>A0A072VQE7_MEDTR</name>